<dbReference type="RefSeq" id="WP_064231558.1">
    <property type="nucleotide sequence ID" value="NZ_LVZK01000001.1"/>
</dbReference>
<reference evidence="3 4" key="1">
    <citation type="submission" date="2016-04" db="EMBL/GenBank/DDBJ databases">
        <title>Peptidophaga gingivicola gen. nov., sp. nov., isolated from human subgingival plaque.</title>
        <authorList>
            <person name="Beall C.J."/>
            <person name="Mokrzan E.M."/>
            <person name="Griffen A.L."/>
            <person name="Leys E.J."/>
        </authorList>
    </citation>
    <scope>NUCLEOTIDE SEQUENCE [LARGE SCALE GENOMIC DNA]</scope>
    <source>
        <strain evidence="3 4">BA112</strain>
    </source>
</reference>
<accession>A0A179B6R4</accession>
<dbReference type="SUPFAM" id="SSF54909">
    <property type="entry name" value="Dimeric alpha+beta barrel"/>
    <property type="match status" value="1"/>
</dbReference>
<comment type="similarity">
    <text evidence="1">Belongs to the YciI family.</text>
</comment>
<comment type="caution">
    <text evidence="3">The sequence shown here is derived from an EMBL/GenBank/DDBJ whole genome shotgun (WGS) entry which is preliminary data.</text>
</comment>
<dbReference type="Pfam" id="PF03795">
    <property type="entry name" value="YCII"/>
    <property type="match status" value="1"/>
</dbReference>
<sequence>MAIIAIEYTYDVAQSELIAEHRPTHRAHLRDLHEAGAVLTFGPLGDDSALILVEADSPEAGLNVLAGDPFRELGVIKNANARVWNPAVNPWA</sequence>
<gene>
    <name evidence="3" type="ORF">A4H34_07460</name>
</gene>
<feature type="domain" description="YCII-related" evidence="2">
    <location>
        <begin position="9"/>
        <end position="84"/>
    </location>
</feature>
<evidence type="ECO:0000313" key="3">
    <source>
        <dbReference type="EMBL" id="OAP86933.1"/>
    </source>
</evidence>
<protein>
    <recommendedName>
        <fullName evidence="2">YCII-related domain-containing protein</fullName>
    </recommendedName>
</protein>
<keyword evidence="4" id="KW-1185">Reference proteome</keyword>
<proteinExistence type="inferred from homology"/>
<name>A0A179B6R4_9ACTO</name>
<dbReference type="Gene3D" id="3.30.70.1060">
    <property type="entry name" value="Dimeric alpha+beta barrel"/>
    <property type="match status" value="1"/>
</dbReference>
<evidence type="ECO:0000313" key="4">
    <source>
        <dbReference type="Proteomes" id="UP000078368"/>
    </source>
</evidence>
<dbReference type="InterPro" id="IPR011008">
    <property type="entry name" value="Dimeric_a/b-barrel"/>
</dbReference>
<dbReference type="AlphaFoldDB" id="A0A179B6R4"/>
<organism evidence="3 4">
    <name type="scientific">Peptidiphaga gingivicola</name>
    <dbReference type="NCBI Taxonomy" id="2741497"/>
    <lineage>
        <taxon>Bacteria</taxon>
        <taxon>Bacillati</taxon>
        <taxon>Actinomycetota</taxon>
        <taxon>Actinomycetes</taxon>
        <taxon>Actinomycetales</taxon>
        <taxon>Actinomycetaceae</taxon>
        <taxon>Peptidiphaga</taxon>
    </lineage>
</organism>
<dbReference type="InterPro" id="IPR005545">
    <property type="entry name" value="YCII"/>
</dbReference>
<dbReference type="STRING" id="1823756.A4H34_07460"/>
<dbReference type="Proteomes" id="UP000078368">
    <property type="component" value="Unassembled WGS sequence"/>
</dbReference>
<evidence type="ECO:0000256" key="1">
    <source>
        <dbReference type="ARBA" id="ARBA00007689"/>
    </source>
</evidence>
<evidence type="ECO:0000259" key="2">
    <source>
        <dbReference type="Pfam" id="PF03795"/>
    </source>
</evidence>
<dbReference type="EMBL" id="LVZK01000001">
    <property type="protein sequence ID" value="OAP86933.1"/>
    <property type="molecule type" value="Genomic_DNA"/>
</dbReference>